<dbReference type="GO" id="GO:0006355">
    <property type="term" value="P:regulation of DNA-templated transcription"/>
    <property type="evidence" value="ECO:0007669"/>
    <property type="project" value="InterPro"/>
</dbReference>
<dbReference type="Gene3D" id="1.25.40.10">
    <property type="entry name" value="Tetratricopeptide repeat domain"/>
    <property type="match status" value="1"/>
</dbReference>
<dbReference type="EMBL" id="SOBT01000009">
    <property type="protein sequence ID" value="TDU28555.1"/>
    <property type="molecule type" value="Genomic_DNA"/>
</dbReference>
<keyword evidence="2" id="KW-0238">DNA-binding</keyword>
<dbReference type="InterPro" id="IPR016032">
    <property type="entry name" value="Sig_transdc_resp-reg_C-effctor"/>
</dbReference>
<dbReference type="SUPFAM" id="SSF52540">
    <property type="entry name" value="P-loop containing nucleoside triphosphate hydrolases"/>
    <property type="match status" value="1"/>
</dbReference>
<gene>
    <name evidence="5" type="ORF">DFR24_2928</name>
</gene>
<keyword evidence="6" id="KW-1185">Reference proteome</keyword>
<dbReference type="AlphaFoldDB" id="A0A4V3UR66"/>
<dbReference type="InterPro" id="IPR059106">
    <property type="entry name" value="WHD_MalT"/>
</dbReference>
<accession>A0A4V3UR66</accession>
<dbReference type="Proteomes" id="UP000295341">
    <property type="component" value="Unassembled WGS sequence"/>
</dbReference>
<evidence type="ECO:0000256" key="3">
    <source>
        <dbReference type="ARBA" id="ARBA00023163"/>
    </source>
</evidence>
<dbReference type="SUPFAM" id="SSF46894">
    <property type="entry name" value="C-terminal effector domain of the bipartite response regulators"/>
    <property type="match status" value="1"/>
</dbReference>
<protein>
    <submittedName>
        <fullName evidence="5">LuxR family maltose regulon positive regulatory protein</fullName>
    </submittedName>
</protein>
<dbReference type="Gene3D" id="1.10.10.10">
    <property type="entry name" value="Winged helix-like DNA-binding domain superfamily/Winged helix DNA-binding domain"/>
    <property type="match status" value="1"/>
</dbReference>
<dbReference type="InterPro" id="IPR036388">
    <property type="entry name" value="WH-like_DNA-bd_sf"/>
</dbReference>
<evidence type="ECO:0000256" key="1">
    <source>
        <dbReference type="ARBA" id="ARBA00023015"/>
    </source>
</evidence>
<evidence type="ECO:0000259" key="4">
    <source>
        <dbReference type="PROSITE" id="PS50043"/>
    </source>
</evidence>
<dbReference type="Pfam" id="PF25873">
    <property type="entry name" value="WHD_MalT"/>
    <property type="match status" value="1"/>
</dbReference>
<dbReference type="CDD" id="cd06170">
    <property type="entry name" value="LuxR_C_like"/>
    <property type="match status" value="1"/>
</dbReference>
<dbReference type="PROSITE" id="PS00622">
    <property type="entry name" value="HTH_LUXR_1"/>
    <property type="match status" value="1"/>
</dbReference>
<evidence type="ECO:0000256" key="2">
    <source>
        <dbReference type="ARBA" id="ARBA00023125"/>
    </source>
</evidence>
<organism evidence="5 6">
    <name type="scientific">Panacagrimonas perspica</name>
    <dbReference type="NCBI Taxonomy" id="381431"/>
    <lineage>
        <taxon>Bacteria</taxon>
        <taxon>Pseudomonadati</taxon>
        <taxon>Pseudomonadota</taxon>
        <taxon>Gammaproteobacteria</taxon>
        <taxon>Nevskiales</taxon>
        <taxon>Nevskiaceae</taxon>
        <taxon>Panacagrimonas</taxon>
    </lineage>
</organism>
<keyword evidence="3" id="KW-0804">Transcription</keyword>
<dbReference type="GO" id="GO:0003677">
    <property type="term" value="F:DNA binding"/>
    <property type="evidence" value="ECO:0007669"/>
    <property type="project" value="UniProtKB-KW"/>
</dbReference>
<dbReference type="RefSeq" id="WP_162851217.1">
    <property type="nucleotide sequence ID" value="NZ_MWIN01000024.1"/>
</dbReference>
<dbReference type="SMART" id="SM00421">
    <property type="entry name" value="HTH_LUXR"/>
    <property type="match status" value="1"/>
</dbReference>
<evidence type="ECO:0000313" key="6">
    <source>
        <dbReference type="Proteomes" id="UP000295341"/>
    </source>
</evidence>
<dbReference type="Pfam" id="PF00196">
    <property type="entry name" value="GerE"/>
    <property type="match status" value="1"/>
</dbReference>
<proteinExistence type="predicted"/>
<comment type="caution">
    <text evidence="5">The sequence shown here is derived from an EMBL/GenBank/DDBJ whole genome shotgun (WGS) entry which is preliminary data.</text>
</comment>
<dbReference type="PRINTS" id="PR00038">
    <property type="entry name" value="HTHLUXR"/>
</dbReference>
<dbReference type="InterPro" id="IPR000792">
    <property type="entry name" value="Tscrpt_reg_LuxR_C"/>
</dbReference>
<dbReference type="PANTHER" id="PTHR44688">
    <property type="entry name" value="DNA-BINDING TRANSCRIPTIONAL ACTIVATOR DEVR_DOSR"/>
    <property type="match status" value="1"/>
</dbReference>
<evidence type="ECO:0000313" key="5">
    <source>
        <dbReference type="EMBL" id="TDU28555.1"/>
    </source>
</evidence>
<feature type="domain" description="HTH luxR-type" evidence="4">
    <location>
        <begin position="847"/>
        <end position="912"/>
    </location>
</feature>
<reference evidence="5 6" key="1">
    <citation type="submission" date="2019-03" db="EMBL/GenBank/DDBJ databases">
        <title>Genomic Encyclopedia of Type Strains, Phase IV (KMG-IV): sequencing the most valuable type-strain genomes for metagenomic binning, comparative biology and taxonomic classification.</title>
        <authorList>
            <person name="Goeker M."/>
        </authorList>
    </citation>
    <scope>NUCLEOTIDE SEQUENCE [LARGE SCALE GENOMIC DNA]</scope>
    <source>
        <strain evidence="5 6">DSM 26377</strain>
    </source>
</reference>
<name>A0A4V3UR66_9GAMM</name>
<dbReference type="InterPro" id="IPR011990">
    <property type="entry name" value="TPR-like_helical_dom_sf"/>
</dbReference>
<keyword evidence="1" id="KW-0805">Transcription regulation</keyword>
<dbReference type="PANTHER" id="PTHR44688:SF16">
    <property type="entry name" value="DNA-BINDING TRANSCRIPTIONAL ACTIVATOR DEVR_DOSR"/>
    <property type="match status" value="1"/>
</dbReference>
<dbReference type="PROSITE" id="PS50043">
    <property type="entry name" value="HTH_LUXR_2"/>
    <property type="match status" value="1"/>
</dbReference>
<sequence>MGNQAKGWSILQTKLIPPAKRGGTVQRGQLVARAVHGALGRLVLIVAGAGYGKTSLLGQVHEALLGRSRSVGWISLDESDNDLARFLAHLIEPIRRSDAQFGLSTDSLLRSGVPLPPSILRSSLLNELTALQGDLYLFLDDYHLITDTEVRATVNDLLLATLPRVHLLVASRSANELPIGRLRALGHLAEIQAEDLAFSDDEATDLLGRSGRYALDRSQVSLIREKTEGWAASLQLASIALRDADDVQRVLDSFSGESRSIGELLSAEVLSRQSAEVREFLLFTSILRQFNAGLANAVCARDNSRSILDTVESQNLFIFSLDDHRNWYRYHHLFQEFLRRQLTDRHPDLVATLHQRAVAWLTAQGSVPEAIDHALQAGDIAQAAALLDEASTQLFATGQIRTLERYVGMLPTKRVRQLPVLQLELSWHEQLEWRFDEARESLDSVTRLLDAQESARTADPDPARRQELISKLAHRRMMLKVLSDELSTVVEDCERWHEKTPSEDSFMVASVGTAKMMARREHYDFQDIPGPAAVMRERFIKGGAIYGTVFHDCATGLALMAHGDIEEATIAVARARDCAVKLHGLQSKLSSMPVALLAELAYERGNTVEARDLLAIHCSLSVESGFVDHAIARFVTASRLDFLDNRPDDATSALDAGMSIAARKGLQRVRVQLLAERARQMVMSGREKTVREVLDEALRGYEARMPVPGTTPTMTDEAVAIIWARDAAAHGNLRDAIALIRRWLSFARTRRAGRSVARLSAVLAGLVARTQDIAAASRVVVECLTATPRFLFVRTLLDEGPFIVPVLEHLRDTVPQTQVDLQEKVRRILDSQHGRPVVAAPARTPAGAGPVDTLCAREIEIIRLSAQGMRTSDISKSVCLSDSTVKWYWNRIFSKLDVHRRFDAVQVARQHGWIN</sequence>
<dbReference type="InterPro" id="IPR027417">
    <property type="entry name" value="P-loop_NTPase"/>
</dbReference>